<keyword evidence="1" id="KW-0521">NADP</keyword>
<comment type="caution">
    <text evidence="3">The sequence shown here is derived from an EMBL/GenBank/DDBJ whole genome shotgun (WGS) entry which is preliminary data.</text>
</comment>
<dbReference type="SUPFAM" id="SSF50129">
    <property type="entry name" value="GroES-like"/>
    <property type="match status" value="1"/>
</dbReference>
<evidence type="ECO:0000259" key="2">
    <source>
        <dbReference type="SMART" id="SM00829"/>
    </source>
</evidence>
<dbReference type="InterPro" id="IPR011032">
    <property type="entry name" value="GroES-like_sf"/>
</dbReference>
<dbReference type="SMART" id="SM00829">
    <property type="entry name" value="PKS_ER"/>
    <property type="match status" value="1"/>
</dbReference>
<dbReference type="InterPro" id="IPR013154">
    <property type="entry name" value="ADH-like_N"/>
</dbReference>
<dbReference type="InterPro" id="IPR020843">
    <property type="entry name" value="ER"/>
</dbReference>
<dbReference type="PANTHER" id="PTHR44154">
    <property type="entry name" value="QUINONE OXIDOREDUCTASE"/>
    <property type="match status" value="1"/>
</dbReference>
<dbReference type="Gene3D" id="3.90.180.10">
    <property type="entry name" value="Medium-chain alcohol dehydrogenases, catalytic domain"/>
    <property type="match status" value="1"/>
</dbReference>
<dbReference type="Proteomes" id="UP000466535">
    <property type="component" value="Unassembled WGS sequence"/>
</dbReference>
<dbReference type="Pfam" id="PF13602">
    <property type="entry name" value="ADH_zinc_N_2"/>
    <property type="match status" value="1"/>
</dbReference>
<dbReference type="RefSeq" id="WP_159765259.1">
    <property type="nucleotide sequence ID" value="NZ_WUUT01000007.1"/>
</dbReference>
<gene>
    <name evidence="3" type="ORF">GRX03_15625</name>
</gene>
<reference evidence="3 4" key="1">
    <citation type="submission" date="2019-12" db="EMBL/GenBank/DDBJ databases">
        <title>Isolation and characterization of three novel carbon monoxide-oxidizing members of Halobacteria from salione crusts and soils.</title>
        <authorList>
            <person name="Myers M.R."/>
            <person name="King G.M."/>
        </authorList>
    </citation>
    <scope>NUCLEOTIDE SEQUENCE [LARGE SCALE GENOMIC DNA]</scope>
    <source>
        <strain evidence="3 4">WSH3</strain>
    </source>
</reference>
<sequence length="323" mass="33669">MRAVRYHDCGEVNVLRVEDCERPEPAHDEVLVEMRAASINPIDAILREQGAPRLPKTTGSDIAGVVAAAGADVDNHEEGDRVFATGLHVGRFGGGSFADFAVVPTDLLAPLPDGVDFEEGAAVALVGVTVWRAMVHHAHLEPGATAFIHGGNGGVGHVAVGFAAALGATPVATARPEYHDAVRGLGAAAVIDYTRDDLTEAAVEATGGADLVLDALPGTYFDTDVAVAGFGGDVSVLAGDEATLSDVPAARSKELDIHMMSMSNLATHPDAPDIGPILDRLGRLVAEDRLEVVIDRTYPLEDAAQAHRAIMEESFLGKIVLTP</sequence>
<dbReference type="Gene3D" id="3.40.50.720">
    <property type="entry name" value="NAD(P)-binding Rossmann-like Domain"/>
    <property type="match status" value="1"/>
</dbReference>
<name>A0A6B0T414_9EURY</name>
<dbReference type="OrthoDB" id="8709at2157"/>
<dbReference type="AlphaFoldDB" id="A0A6B0T414"/>
<protein>
    <submittedName>
        <fullName evidence="3">Zinc-binding dehydrogenase</fullName>
    </submittedName>
</protein>
<dbReference type="PANTHER" id="PTHR44154:SF1">
    <property type="entry name" value="QUINONE OXIDOREDUCTASE"/>
    <property type="match status" value="1"/>
</dbReference>
<keyword evidence="4" id="KW-1185">Reference proteome</keyword>
<dbReference type="GO" id="GO:0044281">
    <property type="term" value="P:small molecule metabolic process"/>
    <property type="evidence" value="ECO:0007669"/>
    <property type="project" value="UniProtKB-ARBA"/>
</dbReference>
<dbReference type="GO" id="GO:0016616">
    <property type="term" value="F:oxidoreductase activity, acting on the CH-OH group of donors, NAD or NADP as acceptor"/>
    <property type="evidence" value="ECO:0007669"/>
    <property type="project" value="UniProtKB-ARBA"/>
</dbReference>
<organism evidence="3 4">
    <name type="scientific">Halovenus carboxidivorans</name>
    <dbReference type="NCBI Taxonomy" id="2692199"/>
    <lineage>
        <taxon>Archaea</taxon>
        <taxon>Methanobacteriati</taxon>
        <taxon>Methanobacteriota</taxon>
        <taxon>Stenosarchaea group</taxon>
        <taxon>Halobacteria</taxon>
        <taxon>Halobacteriales</taxon>
        <taxon>Haloarculaceae</taxon>
        <taxon>Halovenus</taxon>
    </lineage>
</organism>
<evidence type="ECO:0000313" key="3">
    <source>
        <dbReference type="EMBL" id="MXR53028.1"/>
    </source>
</evidence>
<evidence type="ECO:0000313" key="4">
    <source>
        <dbReference type="Proteomes" id="UP000466535"/>
    </source>
</evidence>
<accession>A0A6B0T414</accession>
<dbReference type="EMBL" id="WUUT01000007">
    <property type="protein sequence ID" value="MXR53028.1"/>
    <property type="molecule type" value="Genomic_DNA"/>
</dbReference>
<dbReference type="InterPro" id="IPR051603">
    <property type="entry name" value="Zinc-ADH_QOR/CCCR"/>
</dbReference>
<dbReference type="GO" id="GO:0043168">
    <property type="term" value="F:anion binding"/>
    <property type="evidence" value="ECO:0007669"/>
    <property type="project" value="UniProtKB-ARBA"/>
</dbReference>
<proteinExistence type="predicted"/>
<dbReference type="InterPro" id="IPR036291">
    <property type="entry name" value="NAD(P)-bd_dom_sf"/>
</dbReference>
<dbReference type="Pfam" id="PF08240">
    <property type="entry name" value="ADH_N"/>
    <property type="match status" value="1"/>
</dbReference>
<dbReference type="SUPFAM" id="SSF51735">
    <property type="entry name" value="NAD(P)-binding Rossmann-fold domains"/>
    <property type="match status" value="1"/>
</dbReference>
<feature type="domain" description="Enoyl reductase (ER)" evidence="2">
    <location>
        <begin position="10"/>
        <end position="321"/>
    </location>
</feature>
<evidence type="ECO:0000256" key="1">
    <source>
        <dbReference type="ARBA" id="ARBA00022857"/>
    </source>
</evidence>
<dbReference type="GO" id="GO:0030554">
    <property type="term" value="F:adenyl nucleotide binding"/>
    <property type="evidence" value="ECO:0007669"/>
    <property type="project" value="UniProtKB-ARBA"/>
</dbReference>